<dbReference type="InterPro" id="IPR001841">
    <property type="entry name" value="Znf_RING"/>
</dbReference>
<evidence type="ECO:0000256" key="4">
    <source>
        <dbReference type="ARBA" id="ARBA00022833"/>
    </source>
</evidence>
<dbReference type="AlphaFoldDB" id="A0A9W3A7Z1"/>
<feature type="compositionally biased region" description="Polar residues" evidence="6">
    <location>
        <begin position="205"/>
        <end position="218"/>
    </location>
</feature>
<accession>A0A9W3A7Z1</accession>
<dbReference type="RefSeq" id="XP_055883279.1">
    <property type="nucleotide sequence ID" value="XM_056027304.1"/>
</dbReference>
<dbReference type="RefSeq" id="XP_055883288.1">
    <property type="nucleotide sequence ID" value="XM_056027313.1"/>
</dbReference>
<dbReference type="Pfam" id="PF07177">
    <property type="entry name" value="Neuralized"/>
    <property type="match status" value="2"/>
</dbReference>
<evidence type="ECO:0000313" key="10">
    <source>
        <dbReference type="RefSeq" id="XP_055883279.1"/>
    </source>
</evidence>
<dbReference type="PROSITE" id="PS50089">
    <property type="entry name" value="ZF_RING_2"/>
    <property type="match status" value="1"/>
</dbReference>
<reference evidence="10 11" key="1">
    <citation type="submission" date="2025-04" db="UniProtKB">
        <authorList>
            <consortium name="RefSeq"/>
        </authorList>
    </citation>
    <scope>IDENTIFICATION</scope>
</reference>
<dbReference type="SMART" id="SM00588">
    <property type="entry name" value="NEUZ"/>
    <property type="match status" value="2"/>
</dbReference>
<dbReference type="OrthoDB" id="6078042at2759"/>
<organism evidence="9 11">
    <name type="scientific">Biomphalaria glabrata</name>
    <name type="common">Bloodfluke planorb</name>
    <name type="synonym">Freshwater snail</name>
    <dbReference type="NCBI Taxonomy" id="6526"/>
    <lineage>
        <taxon>Eukaryota</taxon>
        <taxon>Metazoa</taxon>
        <taxon>Spiralia</taxon>
        <taxon>Lophotrochozoa</taxon>
        <taxon>Mollusca</taxon>
        <taxon>Gastropoda</taxon>
        <taxon>Heterobranchia</taxon>
        <taxon>Euthyneura</taxon>
        <taxon>Panpulmonata</taxon>
        <taxon>Hygrophila</taxon>
        <taxon>Lymnaeoidea</taxon>
        <taxon>Planorbidae</taxon>
        <taxon>Biomphalaria</taxon>
    </lineage>
</organism>
<evidence type="ECO:0000256" key="2">
    <source>
        <dbReference type="ARBA" id="ARBA00022737"/>
    </source>
</evidence>
<dbReference type="SMART" id="SM00184">
    <property type="entry name" value="RING"/>
    <property type="match status" value="1"/>
</dbReference>
<name>A0A9W3A7Z1_BIOGL</name>
<feature type="region of interest" description="Disordered" evidence="6">
    <location>
        <begin position="34"/>
        <end position="137"/>
    </location>
</feature>
<keyword evidence="4" id="KW-0862">Zinc</keyword>
<dbReference type="InterPro" id="IPR043136">
    <property type="entry name" value="B30.2/SPRY_sf"/>
</dbReference>
<evidence type="ECO:0000256" key="6">
    <source>
        <dbReference type="SAM" id="MobiDB-lite"/>
    </source>
</evidence>
<dbReference type="FunFam" id="2.60.120.920:FF:000005">
    <property type="entry name" value="Putative E3 ubiquitin-protein ligase NEURL1B"/>
    <property type="match status" value="2"/>
</dbReference>
<protein>
    <submittedName>
        <fullName evidence="10 11">Protein neuralized-like</fullName>
    </submittedName>
</protein>
<evidence type="ECO:0000313" key="9">
    <source>
        <dbReference type="Proteomes" id="UP001165740"/>
    </source>
</evidence>
<keyword evidence="9" id="KW-1185">Reference proteome</keyword>
<gene>
    <name evidence="10 11" type="primary">LOC106071110</name>
</gene>
<keyword evidence="1" id="KW-0479">Metal-binding</keyword>
<dbReference type="Gene3D" id="2.60.120.920">
    <property type="match status" value="2"/>
</dbReference>
<evidence type="ECO:0000313" key="11">
    <source>
        <dbReference type="RefSeq" id="XP_055883288.1"/>
    </source>
</evidence>
<dbReference type="SUPFAM" id="SSF57850">
    <property type="entry name" value="RING/U-box"/>
    <property type="match status" value="1"/>
</dbReference>
<dbReference type="InterPro" id="IPR013083">
    <property type="entry name" value="Znf_RING/FYVE/PHD"/>
</dbReference>
<dbReference type="InterPro" id="IPR037962">
    <property type="entry name" value="Neuralized"/>
</dbReference>
<dbReference type="GeneID" id="106071110"/>
<feature type="domain" description="NHR" evidence="8">
    <location>
        <begin position="630"/>
        <end position="785"/>
    </location>
</feature>
<feature type="domain" description="NHR" evidence="8">
    <location>
        <begin position="413"/>
        <end position="568"/>
    </location>
</feature>
<evidence type="ECO:0000256" key="1">
    <source>
        <dbReference type="ARBA" id="ARBA00022723"/>
    </source>
</evidence>
<dbReference type="Pfam" id="PF13920">
    <property type="entry name" value="zf-C3HC4_3"/>
    <property type="match status" value="1"/>
</dbReference>
<dbReference type="PANTHER" id="PTHR12429:SF6">
    <property type="entry name" value="PROTEIN NEURALIZED"/>
    <property type="match status" value="1"/>
</dbReference>
<dbReference type="PANTHER" id="PTHR12429">
    <property type="entry name" value="NEURALIZED"/>
    <property type="match status" value="1"/>
</dbReference>
<feature type="compositionally biased region" description="Low complexity" evidence="6">
    <location>
        <begin position="84"/>
        <end position="95"/>
    </location>
</feature>
<dbReference type="Proteomes" id="UP001165740">
    <property type="component" value="Chromosome 1"/>
</dbReference>
<proteinExistence type="predicted"/>
<keyword evidence="2" id="KW-0677">Repeat</keyword>
<evidence type="ECO:0000259" key="8">
    <source>
        <dbReference type="PROSITE" id="PS51065"/>
    </source>
</evidence>
<feature type="region of interest" description="Disordered" evidence="6">
    <location>
        <begin position="171"/>
        <end position="259"/>
    </location>
</feature>
<feature type="compositionally biased region" description="Polar residues" evidence="6">
    <location>
        <begin position="173"/>
        <end position="183"/>
    </location>
</feature>
<dbReference type="GO" id="GO:0008270">
    <property type="term" value="F:zinc ion binding"/>
    <property type="evidence" value="ECO:0007669"/>
    <property type="project" value="UniProtKB-KW"/>
</dbReference>
<evidence type="ECO:0000256" key="3">
    <source>
        <dbReference type="ARBA" id="ARBA00022771"/>
    </source>
</evidence>
<dbReference type="Gene3D" id="3.30.40.10">
    <property type="entry name" value="Zinc/RING finger domain, C3HC4 (zinc finger)"/>
    <property type="match status" value="1"/>
</dbReference>
<feature type="compositionally biased region" description="Polar residues" evidence="6">
    <location>
        <begin position="117"/>
        <end position="128"/>
    </location>
</feature>
<evidence type="ECO:0000259" key="7">
    <source>
        <dbReference type="PROSITE" id="PS50089"/>
    </source>
</evidence>
<dbReference type="InterPro" id="IPR006573">
    <property type="entry name" value="NHR_dom"/>
</dbReference>
<feature type="domain" description="RING-type" evidence="7">
    <location>
        <begin position="879"/>
        <end position="918"/>
    </location>
</feature>
<dbReference type="CDD" id="cd16647">
    <property type="entry name" value="mRING-HC-C3HC5_NEU1"/>
    <property type="match status" value="1"/>
</dbReference>
<dbReference type="PROSITE" id="PS51065">
    <property type="entry name" value="NHR"/>
    <property type="match status" value="2"/>
</dbReference>
<sequence>MGIFDDMENFIIDHFSVTKRHNVQQTIEITNSVGQQLSRSEQNSSELLSRSGSVPLGQRSQQVVSVTQGQLTNEQTSCRSQHVSSLASSSEQISSRLEHGSQRSDGSIGSDIPDLQRSPQTLRSSVPSSPFRERVSWGERATTPVGFPEHFSPQLEHVGMSSPYRSRQRASWVEQSNLSGNSTEQKRAFSFDHVSSSPGLRRAQRTLSSSEHQRTPQSEYGPANSPFRTERTTPQSENLPPNSPFRSERQRVASQSEPTSSASLYRCDCASTQIDNAKNAAISGDYHPGVSSPKLSQNVKHSIDISVSSFSKPKLVRLRSEPCSSSLSMDFFPVRGHSQDDRVKRRREELKRSQSFEASSPTCQEALWTGINVPSQLVITRPQLSRARLNRKHLSLHLEGFPGDSNSSRGDLPLQFHDTHGENVELLNNKTRARRYESFCKGICFSNRPIAVGEKVYIKFVETNTNWSGVLRFGFTSINPATIRGCDLPRYACPDLTNKPGNWAKALGERYTTSNILLHFSVNRSGDVYYGVNGEEKGLFFSGVSTNQPLWAMLDIYGNTVGVEFSHANAEIELPANAAQFDASPLPSDVDLFTFNSALSSMSLNEPPIPPSPASPLPSLTWHAGVNLTPMPLHTLQGKNIRISNDRSVAVRLRDEYCNAFVFSSRPIHCGETLVIQVLSIDRSFFGGLGFGLTACDPSTVDPGSLPDDSDLLLDRLEYWVVNKDICRNPEIGDELSFHLTESGEVRYARNNQAPVTLMHVDRTLPLWAFFDVYGNIQKIRVIGTIMAQIQGRLPRSVSMNSYNSSPGNSGAAYSAGLTVAMPPPPPHSSPASLPANVFRSNSVPVQYHSPAETEGDFFRNQQTTSLPATPLEDGASDCKVCWEKSINSVLYTCGHMCLCFDCATTIRNEKGLCPICRQTIQDVIKIYRS</sequence>
<evidence type="ECO:0000256" key="5">
    <source>
        <dbReference type="PROSITE-ProRule" id="PRU00175"/>
    </source>
</evidence>
<feature type="region of interest" description="Disordered" evidence="6">
    <location>
        <begin position="143"/>
        <end position="162"/>
    </location>
</feature>
<keyword evidence="3 5" id="KW-0863">Zinc-finger</keyword>
<dbReference type="GO" id="GO:0061630">
    <property type="term" value="F:ubiquitin protein ligase activity"/>
    <property type="evidence" value="ECO:0007669"/>
    <property type="project" value="TreeGrafter"/>
</dbReference>
<feature type="compositionally biased region" description="Polar residues" evidence="6">
    <location>
        <begin position="34"/>
        <end position="83"/>
    </location>
</feature>